<accession>A0A150GVC5</accession>
<dbReference type="AlphaFoldDB" id="A0A150GVC5"/>
<dbReference type="EMBL" id="LSYV01000007">
    <property type="protein sequence ID" value="KXZ53713.1"/>
    <property type="molecule type" value="Genomic_DNA"/>
</dbReference>
<comment type="caution">
    <text evidence="1">The sequence shown here is derived from an EMBL/GenBank/DDBJ whole genome shotgun (WGS) entry which is preliminary data.</text>
</comment>
<sequence length="132" mass="14005">MRFYYEDGEYYDDCALRNMTAYSLGDRDSAIDPAALNQLPQLLPASATAADLATFNQSLYLASNGVIIDELYCNCSTIYLPPSPPAAPTPGSWAVESGSSPGAAGSGLRWRAWSALAPALAVLAVAWLGQRV</sequence>
<evidence type="ECO:0000313" key="2">
    <source>
        <dbReference type="Proteomes" id="UP000075714"/>
    </source>
</evidence>
<keyword evidence="2" id="KW-1185">Reference proteome</keyword>
<organism evidence="1 2">
    <name type="scientific">Gonium pectorale</name>
    <name type="common">Green alga</name>
    <dbReference type="NCBI Taxonomy" id="33097"/>
    <lineage>
        <taxon>Eukaryota</taxon>
        <taxon>Viridiplantae</taxon>
        <taxon>Chlorophyta</taxon>
        <taxon>core chlorophytes</taxon>
        <taxon>Chlorophyceae</taxon>
        <taxon>CS clade</taxon>
        <taxon>Chlamydomonadales</taxon>
        <taxon>Volvocaceae</taxon>
        <taxon>Gonium</taxon>
    </lineage>
</organism>
<evidence type="ECO:0000313" key="1">
    <source>
        <dbReference type="EMBL" id="KXZ53713.1"/>
    </source>
</evidence>
<proteinExistence type="predicted"/>
<dbReference type="Proteomes" id="UP000075714">
    <property type="component" value="Unassembled WGS sequence"/>
</dbReference>
<protein>
    <submittedName>
        <fullName evidence="1">Uncharacterized protein</fullName>
    </submittedName>
</protein>
<name>A0A150GVC5_GONPE</name>
<reference evidence="2" key="1">
    <citation type="journal article" date="2016" name="Nat. Commun.">
        <title>The Gonium pectorale genome demonstrates co-option of cell cycle regulation during the evolution of multicellularity.</title>
        <authorList>
            <person name="Hanschen E.R."/>
            <person name="Marriage T.N."/>
            <person name="Ferris P.J."/>
            <person name="Hamaji T."/>
            <person name="Toyoda A."/>
            <person name="Fujiyama A."/>
            <person name="Neme R."/>
            <person name="Noguchi H."/>
            <person name="Minakuchi Y."/>
            <person name="Suzuki M."/>
            <person name="Kawai-Toyooka H."/>
            <person name="Smith D.R."/>
            <person name="Sparks H."/>
            <person name="Anderson J."/>
            <person name="Bakaric R."/>
            <person name="Luria V."/>
            <person name="Karger A."/>
            <person name="Kirschner M.W."/>
            <person name="Durand P.M."/>
            <person name="Michod R.E."/>
            <person name="Nozaki H."/>
            <person name="Olson B.J."/>
        </authorList>
    </citation>
    <scope>NUCLEOTIDE SEQUENCE [LARGE SCALE GENOMIC DNA]</scope>
    <source>
        <strain evidence="2">NIES-2863</strain>
    </source>
</reference>
<gene>
    <name evidence="1" type="ORF">GPECTOR_6g630</name>
</gene>